<proteinExistence type="predicted"/>
<organism evidence="3 4">
    <name type="scientific">Acinetobacter guerrae</name>
    <dbReference type="NCBI Taxonomy" id="1843371"/>
    <lineage>
        <taxon>Bacteria</taxon>
        <taxon>Pseudomonadati</taxon>
        <taxon>Pseudomonadota</taxon>
        <taxon>Gammaproteobacteria</taxon>
        <taxon>Moraxellales</taxon>
        <taxon>Moraxellaceae</taxon>
        <taxon>Acinetobacter</taxon>
    </lineage>
</organism>
<sequence length="241" mass="28012">MALHLEKFDRFNIILLFLTALFMFIFIPVAGSIDQMLSLPWVNHSGYYLRENKFLVKVGHEFLKNLVIAIALIHFILWIKLTIQKSLSPLRSICGVVVLGMSISVAFIGLLKSQSIHACPWTLLQINQEQIDWLKPLSSRGKCFPGGHASAGFSLLILYFAYRPFYPQLARYGLIFALTMGILMSAVQILRGAHFLSHNLWALWWSWLIDYLIYKLWKIYWPEYLKTLFINHKISKNRINH</sequence>
<dbReference type="SUPFAM" id="SSF48317">
    <property type="entry name" value="Acid phosphatase/Vanadium-dependent haloperoxidase"/>
    <property type="match status" value="1"/>
</dbReference>
<protein>
    <submittedName>
        <fullName evidence="3">Phosphatase PAP2 family protein</fullName>
    </submittedName>
</protein>
<evidence type="ECO:0000313" key="4">
    <source>
        <dbReference type="Proteomes" id="UP000269001"/>
    </source>
</evidence>
<gene>
    <name evidence="3" type="ORF">D7V21_08190</name>
</gene>
<feature type="transmembrane region" description="Helical" evidence="1">
    <location>
        <begin position="169"/>
        <end position="190"/>
    </location>
</feature>
<dbReference type="Proteomes" id="UP000269001">
    <property type="component" value="Unassembled WGS sequence"/>
</dbReference>
<evidence type="ECO:0000259" key="2">
    <source>
        <dbReference type="Pfam" id="PF01569"/>
    </source>
</evidence>
<evidence type="ECO:0000256" key="1">
    <source>
        <dbReference type="SAM" id="Phobius"/>
    </source>
</evidence>
<evidence type="ECO:0000313" key="3">
    <source>
        <dbReference type="EMBL" id="RKG33873.1"/>
    </source>
</evidence>
<name>A0A3A8EZK6_9GAMM</name>
<dbReference type="EMBL" id="RAXU01000008">
    <property type="protein sequence ID" value="RKG33873.1"/>
    <property type="molecule type" value="Genomic_DNA"/>
</dbReference>
<dbReference type="InterPro" id="IPR036938">
    <property type="entry name" value="PAP2/HPO_sf"/>
</dbReference>
<dbReference type="AlphaFoldDB" id="A0A3A8EZK6"/>
<reference evidence="3 4" key="1">
    <citation type="submission" date="2018-09" db="EMBL/GenBank/DDBJ databases">
        <title>The draft genome of Acinetobacter spp. strains.</title>
        <authorList>
            <person name="Qin J."/>
            <person name="Feng Y."/>
            <person name="Zong Z."/>
        </authorList>
    </citation>
    <scope>NUCLEOTIDE SEQUENCE [LARGE SCALE GENOMIC DNA]</scope>
    <source>
        <strain evidence="3 4">WCHAc060096</strain>
    </source>
</reference>
<comment type="caution">
    <text evidence="3">The sequence shown here is derived from an EMBL/GenBank/DDBJ whole genome shotgun (WGS) entry which is preliminary data.</text>
</comment>
<feature type="transmembrane region" description="Helical" evidence="1">
    <location>
        <begin position="144"/>
        <end position="162"/>
    </location>
</feature>
<feature type="transmembrane region" description="Helical" evidence="1">
    <location>
        <begin position="12"/>
        <end position="33"/>
    </location>
</feature>
<keyword evidence="1" id="KW-0812">Transmembrane</keyword>
<dbReference type="RefSeq" id="WP_120370024.1">
    <property type="nucleotide sequence ID" value="NZ_RAXU01000008.1"/>
</dbReference>
<keyword evidence="1" id="KW-0472">Membrane</keyword>
<dbReference type="Pfam" id="PF01569">
    <property type="entry name" value="PAP2"/>
    <property type="match status" value="1"/>
</dbReference>
<feature type="domain" description="Phosphatidic acid phosphatase type 2/haloperoxidase" evidence="2">
    <location>
        <begin position="97"/>
        <end position="217"/>
    </location>
</feature>
<keyword evidence="4" id="KW-1185">Reference proteome</keyword>
<dbReference type="CDD" id="cd03396">
    <property type="entry name" value="PAP2_like_6"/>
    <property type="match status" value="1"/>
</dbReference>
<feature type="transmembrane region" description="Helical" evidence="1">
    <location>
        <begin position="93"/>
        <end position="111"/>
    </location>
</feature>
<dbReference type="InterPro" id="IPR000326">
    <property type="entry name" value="PAP2/HPO"/>
</dbReference>
<accession>A0A3A8EZK6</accession>
<feature type="transmembrane region" description="Helical" evidence="1">
    <location>
        <begin position="62"/>
        <end position="81"/>
    </location>
</feature>
<keyword evidence="1" id="KW-1133">Transmembrane helix</keyword>
<feature type="transmembrane region" description="Helical" evidence="1">
    <location>
        <begin position="202"/>
        <end position="221"/>
    </location>
</feature>